<evidence type="ECO:0000259" key="6">
    <source>
        <dbReference type="Pfam" id="PF00755"/>
    </source>
</evidence>
<dbReference type="InterPro" id="IPR023213">
    <property type="entry name" value="CAT-like_dom_sf"/>
</dbReference>
<dbReference type="InterPro" id="IPR042231">
    <property type="entry name" value="Cho/carn_acyl_trans_2"/>
</dbReference>
<dbReference type="GO" id="GO:0004095">
    <property type="term" value="F:carnitine O-palmitoyltransferase activity"/>
    <property type="evidence" value="ECO:0007669"/>
    <property type="project" value="TreeGrafter"/>
</dbReference>
<dbReference type="Pfam" id="PF00755">
    <property type="entry name" value="Carn_acyltransf"/>
    <property type="match status" value="1"/>
</dbReference>
<dbReference type="Gene3D" id="3.30.559.10">
    <property type="entry name" value="Chloramphenicol acetyltransferase-like domain"/>
    <property type="match status" value="1"/>
</dbReference>
<dbReference type="Gene3D" id="3.30.559.70">
    <property type="entry name" value="Choline/Carnitine o-acyltransferase, domain 2"/>
    <property type="match status" value="1"/>
</dbReference>
<accession>A0A6G1S4I7</accession>
<dbReference type="PROSITE" id="PS00440">
    <property type="entry name" value="ACYLTRANSF_C_2"/>
    <property type="match status" value="1"/>
</dbReference>
<dbReference type="InterPro" id="IPR039551">
    <property type="entry name" value="Cho/carn_acyl_trans"/>
</dbReference>
<evidence type="ECO:0000256" key="2">
    <source>
        <dbReference type="ARBA" id="ARBA00022679"/>
    </source>
</evidence>
<dbReference type="AlphaFoldDB" id="A0A6G1S4I7"/>
<dbReference type="InterPro" id="IPR000542">
    <property type="entry name" value="Carn_acyl_trans"/>
</dbReference>
<keyword evidence="2 5" id="KW-0808">Transferase</keyword>
<dbReference type="PANTHER" id="PTHR22589:SF16">
    <property type="entry name" value="CARNITINE O-PALMITOYLTRANSFERASE 2, MITOCHONDRIAL"/>
    <property type="match status" value="1"/>
</dbReference>
<dbReference type="PANTHER" id="PTHR22589">
    <property type="entry name" value="CARNITINE O-ACYLTRANSFERASE"/>
    <property type="match status" value="1"/>
</dbReference>
<evidence type="ECO:0000313" key="7">
    <source>
        <dbReference type="EMBL" id="MDE45415.1"/>
    </source>
</evidence>
<evidence type="ECO:0000256" key="3">
    <source>
        <dbReference type="ARBA" id="ARBA00023315"/>
    </source>
</evidence>
<feature type="active site" description="Proton acceptor" evidence="4">
    <location>
        <position position="361"/>
    </location>
</feature>
<evidence type="ECO:0000256" key="1">
    <source>
        <dbReference type="ARBA" id="ARBA00005232"/>
    </source>
</evidence>
<dbReference type="FunFam" id="1.10.275.20:FF:000001">
    <property type="entry name" value="carnitine O-palmitoyltransferase 2, mitochondrial"/>
    <property type="match status" value="1"/>
</dbReference>
<organism evidence="7">
    <name type="scientific">Aceria tosichella</name>
    <name type="common">wheat curl mite</name>
    <dbReference type="NCBI Taxonomy" id="561515"/>
    <lineage>
        <taxon>Eukaryota</taxon>
        <taxon>Metazoa</taxon>
        <taxon>Ecdysozoa</taxon>
        <taxon>Arthropoda</taxon>
        <taxon>Chelicerata</taxon>
        <taxon>Arachnida</taxon>
        <taxon>Acari</taxon>
        <taxon>Acariformes</taxon>
        <taxon>Trombidiformes</taxon>
        <taxon>Prostigmata</taxon>
        <taxon>Eupodina</taxon>
        <taxon>Eriophyoidea</taxon>
        <taxon>Eriophyidae</taxon>
        <taxon>Eriophyinae</taxon>
        <taxon>Aceriini</taxon>
        <taxon>Aceria</taxon>
    </lineage>
</organism>
<name>A0A6G1S4I7_9ACAR</name>
<dbReference type="GO" id="GO:0006635">
    <property type="term" value="P:fatty acid beta-oxidation"/>
    <property type="evidence" value="ECO:0007669"/>
    <property type="project" value="TreeGrafter"/>
</dbReference>
<dbReference type="SUPFAM" id="SSF52777">
    <property type="entry name" value="CoA-dependent acyltransferases"/>
    <property type="match status" value="2"/>
</dbReference>
<protein>
    <submittedName>
        <fullName evidence="7">Carnitine O-palmitoyltransferase 2, mitochondrial</fullName>
    </submittedName>
</protein>
<gene>
    <name evidence="7" type="primary">cpt2</name>
    <name evidence="7" type="ORF">g.8533</name>
</gene>
<evidence type="ECO:0000256" key="4">
    <source>
        <dbReference type="PIRSR" id="PIRSR600542-1"/>
    </source>
</evidence>
<dbReference type="GO" id="GO:0005739">
    <property type="term" value="C:mitochondrion"/>
    <property type="evidence" value="ECO:0007669"/>
    <property type="project" value="TreeGrafter"/>
</dbReference>
<dbReference type="EMBL" id="GGYP01000644">
    <property type="protein sequence ID" value="MDE45415.1"/>
    <property type="molecule type" value="Transcribed_RNA"/>
</dbReference>
<keyword evidence="3 5" id="KW-0012">Acyltransferase</keyword>
<sequence length="644" mass="73388">MSRLTGQAYQYLQKSKIPTNKFQRSLPRLKIPKLDRTCQRYIAALEPIFAHDSRYQRAIEVANQFQTGPGPDLHKALVSYDKTVKHTSYINDFWFNMYLSSRVPLPLNFNPFMVWRDAPTSDLNHQLVRSTNFLVSACRFKRSLEENVLEPEVFHLNPKKVPESYGKVMTLVPESIATYVSFMFKAFPLDMSQYKNLFNSTRIPHQVKDEIVKSNPRDNRHVLVLKDGQFYTFDLLNEDGSLKTPEDIYSNLSHIASQPKPAENYLSISELTTANRDFWAGEREHLVNLSERNKQNLAKLDSAMFALCLDDVVYEDPKQKIVAAQNFLHGSNPKGPLNRWFDKSFSLIITRDGHAAINFEHSWGDGVAILRFFNDTYYDSTNQPQLLKPLKETDKNVVNVDRLDFKLDARLRESIAKSRNDHLKTTSNLELGAVEYEKLNRDYFKKNKLSPDAMSQLSFQVAFKKIYGATPVTYESCSTAAFRGGRTETVRPCTNETNAAAQAIIENRNNSKMSNGDLKSLLQKSSQKHYQLCKEASMGDGFDRHLFALKEMASRSGKQLPELFSDPIFLQSQHYTLSTSTLYGECFAGGGFAPVVPDGFGLGYGYVDSNFGVLVSSYKSHRNNTQFVQALNESLDDLRKIVET</sequence>
<reference evidence="7" key="1">
    <citation type="submission" date="2018-10" db="EMBL/GenBank/DDBJ databases">
        <title>Transcriptome assembly of Aceria tosichella (Wheat curl mite) Type 2.</title>
        <authorList>
            <person name="Scully E.D."/>
            <person name="Geib S.M."/>
            <person name="Palmer N.A."/>
            <person name="Gupta A.K."/>
            <person name="Sarath G."/>
            <person name="Tatineni S."/>
        </authorList>
    </citation>
    <scope>NUCLEOTIDE SEQUENCE</scope>
    <source>
        <strain evidence="7">LincolnNE</strain>
    </source>
</reference>
<comment type="similarity">
    <text evidence="1 5">Belongs to the carnitine/choline acetyltransferase family.</text>
</comment>
<feature type="domain" description="Choline/carnitine acyltransferase" evidence="6">
    <location>
        <begin position="30"/>
        <end position="633"/>
    </location>
</feature>
<evidence type="ECO:0000256" key="5">
    <source>
        <dbReference type="RuleBase" id="RU003801"/>
    </source>
</evidence>
<proteinExistence type="inferred from homology"/>